<dbReference type="Proteomes" id="UP000321820">
    <property type="component" value="Chromosome"/>
</dbReference>
<evidence type="ECO:0008006" key="4">
    <source>
        <dbReference type="Google" id="ProtNLM"/>
    </source>
</evidence>
<keyword evidence="1" id="KW-0472">Membrane</keyword>
<feature type="transmembrane region" description="Helical" evidence="1">
    <location>
        <begin position="7"/>
        <end position="28"/>
    </location>
</feature>
<dbReference type="AlphaFoldDB" id="A0A5B9EC22"/>
<sequence>MHRYETYWIITLFRGVLAILFGCAILLIPQMSSSVLLLPFAMVLSVLFLAGYGAADSALVFFESFALPKRPGQIASRLQGSAGITISLLLATIAFEHARLHWFFYLVAAQAGAAAVSDLVTARHVWRHHRTILVYASALVSGAASLYFLISAIMEAPLATDTSMRMLYGYLLGFGTVNVGLACMLLQERPHPHHAPPASTLRHIH</sequence>
<reference evidence="2 3" key="1">
    <citation type="submission" date="2019-08" db="EMBL/GenBank/DDBJ databases">
        <title>Complete genome sequence of Terriglobus albidus strain ORNL.</title>
        <authorList>
            <person name="Podar M."/>
        </authorList>
    </citation>
    <scope>NUCLEOTIDE SEQUENCE [LARGE SCALE GENOMIC DNA]</scope>
    <source>
        <strain evidence="2 3">ORNL</strain>
    </source>
</reference>
<gene>
    <name evidence="2" type="ORF">FTW19_18180</name>
</gene>
<dbReference type="OrthoDB" id="27754at204434"/>
<evidence type="ECO:0000313" key="3">
    <source>
        <dbReference type="Proteomes" id="UP000321820"/>
    </source>
</evidence>
<feature type="transmembrane region" description="Helical" evidence="1">
    <location>
        <begin position="166"/>
        <end position="186"/>
    </location>
</feature>
<dbReference type="RefSeq" id="WP_147649013.1">
    <property type="nucleotide sequence ID" value="NZ_CP042806.1"/>
</dbReference>
<keyword evidence="3" id="KW-1185">Reference proteome</keyword>
<proteinExistence type="predicted"/>
<feature type="transmembrane region" description="Helical" evidence="1">
    <location>
        <begin position="132"/>
        <end position="154"/>
    </location>
</feature>
<dbReference type="KEGG" id="talb:FTW19_18180"/>
<protein>
    <recommendedName>
        <fullName evidence="4">DUF308 domain-containing protein</fullName>
    </recommendedName>
</protein>
<evidence type="ECO:0000256" key="1">
    <source>
        <dbReference type="SAM" id="Phobius"/>
    </source>
</evidence>
<feature type="transmembrane region" description="Helical" evidence="1">
    <location>
        <begin position="40"/>
        <end position="62"/>
    </location>
</feature>
<keyword evidence="1" id="KW-0812">Transmembrane</keyword>
<keyword evidence="1" id="KW-1133">Transmembrane helix</keyword>
<accession>A0A5B9EC22</accession>
<evidence type="ECO:0000313" key="2">
    <source>
        <dbReference type="EMBL" id="QEE29743.1"/>
    </source>
</evidence>
<name>A0A5B9EC22_9BACT</name>
<dbReference type="EMBL" id="CP042806">
    <property type="protein sequence ID" value="QEE29743.1"/>
    <property type="molecule type" value="Genomic_DNA"/>
</dbReference>
<feature type="transmembrane region" description="Helical" evidence="1">
    <location>
        <begin position="101"/>
        <end position="120"/>
    </location>
</feature>
<organism evidence="2 3">
    <name type="scientific">Terriglobus albidus</name>
    <dbReference type="NCBI Taxonomy" id="1592106"/>
    <lineage>
        <taxon>Bacteria</taxon>
        <taxon>Pseudomonadati</taxon>
        <taxon>Acidobacteriota</taxon>
        <taxon>Terriglobia</taxon>
        <taxon>Terriglobales</taxon>
        <taxon>Acidobacteriaceae</taxon>
        <taxon>Terriglobus</taxon>
    </lineage>
</organism>
<feature type="transmembrane region" description="Helical" evidence="1">
    <location>
        <begin position="74"/>
        <end position="95"/>
    </location>
</feature>